<dbReference type="Proteomes" id="UP000242818">
    <property type="component" value="Unassembled WGS sequence"/>
</dbReference>
<evidence type="ECO:0000313" key="1">
    <source>
        <dbReference type="EMBL" id="SCC32543.1"/>
    </source>
</evidence>
<dbReference type="AlphaFoldDB" id="A0A1C4DMC5"/>
<dbReference type="SUPFAM" id="SSF46689">
    <property type="entry name" value="Homeodomain-like"/>
    <property type="match status" value="1"/>
</dbReference>
<gene>
    <name evidence="1" type="ORF">GA0116948_1061</name>
</gene>
<reference evidence="1 2" key="1">
    <citation type="submission" date="2016-08" db="EMBL/GenBank/DDBJ databases">
        <authorList>
            <person name="Seilhamer J.J."/>
        </authorList>
    </citation>
    <scope>NUCLEOTIDE SEQUENCE [LARGE SCALE GENOMIC DNA]</scope>
    <source>
        <strain evidence="1 2">A37T2</strain>
    </source>
</reference>
<dbReference type="OrthoDB" id="674571at2"/>
<accession>A0A1C4DMC5</accession>
<keyword evidence="2" id="KW-1185">Reference proteome</keyword>
<name>A0A1C4DMC5_9BACT</name>
<dbReference type="RefSeq" id="WP_089711786.1">
    <property type="nucleotide sequence ID" value="NZ_FMAR01000006.1"/>
</dbReference>
<evidence type="ECO:0000313" key="2">
    <source>
        <dbReference type="Proteomes" id="UP000242818"/>
    </source>
</evidence>
<protein>
    <submittedName>
        <fullName evidence="1">Uncharacterized conserved protein, DUF433 family</fullName>
    </submittedName>
</protein>
<dbReference type="EMBL" id="FMAR01000006">
    <property type="protein sequence ID" value="SCC32543.1"/>
    <property type="molecule type" value="Genomic_DNA"/>
</dbReference>
<dbReference type="InterPro" id="IPR007367">
    <property type="entry name" value="DUF433"/>
</dbReference>
<sequence>MKFIERNNNRGFGQPVIVNRRLTVLDAIFNAKISVSINTFLSDFDLKIEELKSAVEYCEARRCKEMTNKTDKYCNGCILRSVADGWKSIKDDFWEKDGIFISKDDQTIILSSLEEADEDEFGIMGWVIAEEVHAKIIDADL</sequence>
<dbReference type="Pfam" id="PF04255">
    <property type="entry name" value="DUF433"/>
    <property type="match status" value="1"/>
</dbReference>
<dbReference type="InterPro" id="IPR009057">
    <property type="entry name" value="Homeodomain-like_sf"/>
</dbReference>
<proteinExistence type="predicted"/>
<organism evidence="1 2">
    <name type="scientific">Chitinophaga costaii</name>
    <dbReference type="NCBI Taxonomy" id="1335309"/>
    <lineage>
        <taxon>Bacteria</taxon>
        <taxon>Pseudomonadati</taxon>
        <taxon>Bacteroidota</taxon>
        <taxon>Chitinophagia</taxon>
        <taxon>Chitinophagales</taxon>
        <taxon>Chitinophagaceae</taxon>
        <taxon>Chitinophaga</taxon>
    </lineage>
</organism>
<dbReference type="STRING" id="1335309.GA0116948_1061"/>